<feature type="transmembrane region" description="Helical" evidence="6">
    <location>
        <begin position="25"/>
        <end position="49"/>
    </location>
</feature>
<feature type="transmembrane region" description="Helical" evidence="6">
    <location>
        <begin position="179"/>
        <end position="200"/>
    </location>
</feature>
<evidence type="ECO:0000259" key="7">
    <source>
        <dbReference type="PROSITE" id="PS50850"/>
    </source>
</evidence>
<evidence type="ECO:0000256" key="1">
    <source>
        <dbReference type="ARBA" id="ARBA00004651"/>
    </source>
</evidence>
<feature type="transmembrane region" description="Helical" evidence="6">
    <location>
        <begin position="368"/>
        <end position="393"/>
    </location>
</feature>
<dbReference type="RefSeq" id="WP_353648355.1">
    <property type="nucleotide sequence ID" value="NZ_CP159218.1"/>
</dbReference>
<dbReference type="GO" id="GO:0005886">
    <property type="term" value="C:plasma membrane"/>
    <property type="evidence" value="ECO:0007669"/>
    <property type="project" value="UniProtKB-SubCell"/>
</dbReference>
<dbReference type="PROSITE" id="PS50850">
    <property type="entry name" value="MFS"/>
    <property type="match status" value="1"/>
</dbReference>
<dbReference type="InterPro" id="IPR011701">
    <property type="entry name" value="MFS"/>
</dbReference>
<dbReference type="EMBL" id="CP159218">
    <property type="protein sequence ID" value="XCG62740.1"/>
    <property type="molecule type" value="Genomic_DNA"/>
</dbReference>
<dbReference type="Gene3D" id="1.20.1720.10">
    <property type="entry name" value="Multidrug resistance protein D"/>
    <property type="match status" value="1"/>
</dbReference>
<feature type="transmembrane region" description="Helical" evidence="6">
    <location>
        <begin position="430"/>
        <end position="449"/>
    </location>
</feature>
<sequence length="464" mass="46619">MSTLREAGPEQSGAPVPVARIRTALVTLSLAFGLVQLDATVVTVALPAVRADLGGGLALGQWLMDAYVIPFAAAMLAAGALGDRLGHRRTCALGCLVFAASSTAAALAGSWDVLIAARMVQGLGAAMMLPSSLAMIGTLFPDKVARARALGIWGGIATTGFALGPVVGGLLATHAGWPVVFWMNLPLGVLLAVAVGLFCPAGRTNPSPIDRLGTLLGSAILAALVGAVICAGQGRTVITLALVLTAVGFARLFRRVEHRATRPLVPPSMLRRGPFRYALITGFAFNFVLYGMLFGVTVVLTGDLGLSVLAAGLAVLPMAVVVCVGATSSGFLAARIGPRRPMVMGFLAAAVGSLLLLLAWVLQSVVIVVIGTAVIGMISLAMPAMTSVALGAVGPQQAGTGAGALNSARQMGGAIGVALLGALLNAGSGGWGFTAAAAVAAAVCMAAVWTSARSTDPGRQVVTS</sequence>
<dbReference type="InterPro" id="IPR020846">
    <property type="entry name" value="MFS_dom"/>
</dbReference>
<feature type="transmembrane region" description="Helical" evidence="6">
    <location>
        <begin position="93"/>
        <end position="114"/>
    </location>
</feature>
<keyword evidence="4 6" id="KW-1133">Transmembrane helix</keyword>
<name>A0AAU8DM52_9ACTN</name>
<protein>
    <submittedName>
        <fullName evidence="8">MFS transporter</fullName>
    </submittedName>
</protein>
<dbReference type="CDD" id="cd17321">
    <property type="entry name" value="MFS_MMR_MDR_like"/>
    <property type="match status" value="1"/>
</dbReference>
<gene>
    <name evidence="8" type="ORF">ABLG96_16135</name>
</gene>
<dbReference type="InterPro" id="IPR036259">
    <property type="entry name" value="MFS_trans_sf"/>
</dbReference>
<feature type="transmembrane region" description="Helical" evidence="6">
    <location>
        <begin position="120"/>
        <end position="140"/>
    </location>
</feature>
<dbReference type="SUPFAM" id="SSF103473">
    <property type="entry name" value="MFS general substrate transporter"/>
    <property type="match status" value="1"/>
</dbReference>
<feature type="transmembrane region" description="Helical" evidence="6">
    <location>
        <begin position="212"/>
        <end position="231"/>
    </location>
</feature>
<feature type="transmembrane region" description="Helical" evidence="6">
    <location>
        <begin position="152"/>
        <end position="173"/>
    </location>
</feature>
<dbReference type="GO" id="GO:0022857">
    <property type="term" value="F:transmembrane transporter activity"/>
    <property type="evidence" value="ECO:0007669"/>
    <property type="project" value="InterPro"/>
</dbReference>
<dbReference type="PANTHER" id="PTHR42718:SF9">
    <property type="entry name" value="MAJOR FACILITATOR SUPERFAMILY MULTIDRUG TRANSPORTER MFSC"/>
    <property type="match status" value="1"/>
</dbReference>
<evidence type="ECO:0000256" key="4">
    <source>
        <dbReference type="ARBA" id="ARBA00022989"/>
    </source>
</evidence>
<evidence type="ECO:0000256" key="5">
    <source>
        <dbReference type="ARBA" id="ARBA00023136"/>
    </source>
</evidence>
<comment type="subcellular location">
    <subcellularLocation>
        <location evidence="1">Cell membrane</location>
        <topology evidence="1">Multi-pass membrane protein</topology>
    </subcellularLocation>
</comment>
<feature type="domain" description="Major facilitator superfamily (MFS) profile" evidence="7">
    <location>
        <begin position="24"/>
        <end position="459"/>
    </location>
</feature>
<evidence type="ECO:0000256" key="2">
    <source>
        <dbReference type="ARBA" id="ARBA00022448"/>
    </source>
</evidence>
<evidence type="ECO:0000256" key="3">
    <source>
        <dbReference type="ARBA" id="ARBA00022692"/>
    </source>
</evidence>
<evidence type="ECO:0000256" key="6">
    <source>
        <dbReference type="SAM" id="Phobius"/>
    </source>
</evidence>
<keyword evidence="5 6" id="KW-0472">Membrane</keyword>
<dbReference type="Gene3D" id="1.20.1250.20">
    <property type="entry name" value="MFS general substrate transporter like domains"/>
    <property type="match status" value="1"/>
</dbReference>
<feature type="transmembrane region" description="Helical" evidence="6">
    <location>
        <begin position="343"/>
        <end position="362"/>
    </location>
</feature>
<feature type="transmembrane region" description="Helical" evidence="6">
    <location>
        <begin position="61"/>
        <end position="81"/>
    </location>
</feature>
<dbReference type="PANTHER" id="PTHR42718">
    <property type="entry name" value="MAJOR FACILITATOR SUPERFAMILY MULTIDRUG TRANSPORTER MFSC"/>
    <property type="match status" value="1"/>
</dbReference>
<organism evidence="8">
    <name type="scientific">Nakamurella sp. A5-74</name>
    <dbReference type="NCBI Taxonomy" id="3158264"/>
    <lineage>
        <taxon>Bacteria</taxon>
        <taxon>Bacillati</taxon>
        <taxon>Actinomycetota</taxon>
        <taxon>Actinomycetes</taxon>
        <taxon>Nakamurellales</taxon>
        <taxon>Nakamurellaceae</taxon>
        <taxon>Nakamurella</taxon>
    </lineage>
</organism>
<keyword evidence="3 6" id="KW-0812">Transmembrane</keyword>
<reference evidence="8" key="1">
    <citation type="submission" date="2024-05" db="EMBL/GenBank/DDBJ databases">
        <authorList>
            <person name="Cai S.Y."/>
            <person name="Jin L.M."/>
            <person name="Li H.R."/>
        </authorList>
    </citation>
    <scope>NUCLEOTIDE SEQUENCE</scope>
    <source>
        <strain evidence="8">A5-74</strain>
    </source>
</reference>
<feature type="transmembrane region" description="Helical" evidence="6">
    <location>
        <begin position="237"/>
        <end position="254"/>
    </location>
</feature>
<keyword evidence="2" id="KW-0813">Transport</keyword>
<feature type="transmembrane region" description="Helical" evidence="6">
    <location>
        <begin position="306"/>
        <end position="331"/>
    </location>
</feature>
<dbReference type="Pfam" id="PF07690">
    <property type="entry name" value="MFS_1"/>
    <property type="match status" value="1"/>
</dbReference>
<accession>A0AAU8DM52</accession>
<proteinExistence type="predicted"/>
<feature type="transmembrane region" description="Helical" evidence="6">
    <location>
        <begin position="275"/>
        <end position="300"/>
    </location>
</feature>
<dbReference type="AlphaFoldDB" id="A0AAU8DM52"/>
<evidence type="ECO:0000313" key="8">
    <source>
        <dbReference type="EMBL" id="XCG62740.1"/>
    </source>
</evidence>